<sequence length="115" mass="13284">MSLAICHRITRELFDVVNEQADTERDEIIEKVTSLLNEREVILAQVQKPVTPEDEVLAREIIQWNKVIEAELANIKLDIQKKIKQTGDKKQTAAKYNNPYANAEAKDGIYYDKRN</sequence>
<organism evidence="8 9">
    <name type="scientific">Jeotgalibacillus haloalkalitolerans</name>
    <dbReference type="NCBI Taxonomy" id="3104292"/>
    <lineage>
        <taxon>Bacteria</taxon>
        <taxon>Bacillati</taxon>
        <taxon>Bacillota</taxon>
        <taxon>Bacilli</taxon>
        <taxon>Bacillales</taxon>
        <taxon>Caryophanaceae</taxon>
        <taxon>Jeotgalibacillus</taxon>
    </lineage>
</organism>
<evidence type="ECO:0000256" key="3">
    <source>
        <dbReference type="ARBA" id="ARBA00022795"/>
    </source>
</evidence>
<evidence type="ECO:0000256" key="4">
    <source>
        <dbReference type="ARBA" id="ARBA00023186"/>
    </source>
</evidence>
<dbReference type="InterPro" id="IPR008622">
    <property type="entry name" value="FliT"/>
</dbReference>
<dbReference type="RefSeq" id="WP_322420491.1">
    <property type="nucleotide sequence ID" value="NZ_JAXQNN010000001.1"/>
</dbReference>
<keyword evidence="2" id="KW-0963">Cytoplasm</keyword>
<dbReference type="EMBL" id="JAXQNN010000001">
    <property type="protein sequence ID" value="MDZ5711486.1"/>
    <property type="molecule type" value="Genomic_DNA"/>
</dbReference>
<evidence type="ECO:0000256" key="7">
    <source>
        <dbReference type="ARBA" id="ARBA00093797"/>
    </source>
</evidence>
<evidence type="ECO:0000256" key="1">
    <source>
        <dbReference type="ARBA" id="ARBA00004514"/>
    </source>
</evidence>
<evidence type="ECO:0000256" key="2">
    <source>
        <dbReference type="ARBA" id="ARBA00022490"/>
    </source>
</evidence>
<protein>
    <recommendedName>
        <fullName evidence="7">Flagellar protein FliT</fullName>
    </recommendedName>
</protein>
<keyword evidence="4" id="KW-0143">Chaperone</keyword>
<comment type="subcellular location">
    <subcellularLocation>
        <location evidence="1">Cytoplasm</location>
        <location evidence="1">Cytosol</location>
    </subcellularLocation>
</comment>
<keyword evidence="9" id="KW-1185">Reference proteome</keyword>
<dbReference type="Pfam" id="PF05400">
    <property type="entry name" value="FliT"/>
    <property type="match status" value="1"/>
</dbReference>
<comment type="caution">
    <text evidence="8">The sequence shown here is derived from an EMBL/GenBank/DDBJ whole genome shotgun (WGS) entry which is preliminary data.</text>
</comment>
<dbReference type="Proteomes" id="UP001292084">
    <property type="component" value="Unassembled WGS sequence"/>
</dbReference>
<accession>A0ABU5KJR6</accession>
<reference evidence="8 9" key="1">
    <citation type="submission" date="2023-12" db="EMBL/GenBank/DDBJ databases">
        <title>Jeotgalibacillus haloalkaliphilus sp. nov., a novel salt-tolerant bacteria, isolated from the estuary of the Fenhe River into the Yellow River.</title>
        <authorList>
            <person name="Li Y."/>
        </authorList>
    </citation>
    <scope>NUCLEOTIDE SEQUENCE [LARGE SCALE GENOMIC DNA]</scope>
    <source>
        <strain evidence="8 9">HH7-29</strain>
    </source>
</reference>
<keyword evidence="3" id="KW-1005">Bacterial flagellum biogenesis</keyword>
<evidence type="ECO:0000256" key="5">
    <source>
        <dbReference type="ARBA" id="ARBA00093765"/>
    </source>
</evidence>
<name>A0ABU5KJR6_9BACL</name>
<proteinExistence type="inferred from homology"/>
<evidence type="ECO:0000313" key="9">
    <source>
        <dbReference type="Proteomes" id="UP001292084"/>
    </source>
</evidence>
<comment type="function">
    <text evidence="5">May act as an export chaperone for the filament capping protein FliD.</text>
</comment>
<gene>
    <name evidence="8" type="ORF">UFB30_04580</name>
</gene>
<evidence type="ECO:0000256" key="6">
    <source>
        <dbReference type="ARBA" id="ARBA00093785"/>
    </source>
</evidence>
<comment type="similarity">
    <text evidence="6">Belongs to the bacillales FliT family.</text>
</comment>
<evidence type="ECO:0000313" key="8">
    <source>
        <dbReference type="EMBL" id="MDZ5711486.1"/>
    </source>
</evidence>